<sequence length="25" mass="2810">MERPCCHPLTSSFKPSGRFGWLSGE</sequence>
<reference evidence="1 2" key="1">
    <citation type="journal article" date="2013" name="Nature">
        <title>The genomes of four tapeworm species reveal adaptations to parasitism.</title>
        <authorList>
            <person name="Tsai I.J."/>
            <person name="Zarowiecki M."/>
            <person name="Holroyd N."/>
            <person name="Garciarrubio A."/>
            <person name="Sanchez-Flores A."/>
            <person name="Brooks K.L."/>
            <person name="Tracey A."/>
            <person name="Bobes R.J."/>
            <person name="Fragoso G."/>
            <person name="Sciutto E."/>
            <person name="Aslett M."/>
            <person name="Beasley H."/>
            <person name="Bennett H.M."/>
            <person name="Cai J."/>
            <person name="Camicia F."/>
            <person name="Clark R."/>
            <person name="Cucher M."/>
            <person name="De Silva N."/>
            <person name="Day T.A."/>
            <person name="Deplazes P."/>
            <person name="Estrada K."/>
            <person name="Fernandez C."/>
            <person name="Holland P.W."/>
            <person name="Hou J."/>
            <person name="Hu S."/>
            <person name="Huckvale T."/>
            <person name="Hung S.S."/>
            <person name="Kamenetzky L."/>
            <person name="Keane J.A."/>
            <person name="Kiss F."/>
            <person name="Koziol U."/>
            <person name="Lambert O."/>
            <person name="Liu K."/>
            <person name="Luo X."/>
            <person name="Luo Y."/>
            <person name="Macchiaroli N."/>
            <person name="Nichol S."/>
            <person name="Paps J."/>
            <person name="Parkinson J."/>
            <person name="Pouchkina-Stantcheva N."/>
            <person name="Riddiford N."/>
            <person name="Rosenzvit M."/>
            <person name="Salinas G."/>
            <person name="Wasmuth J.D."/>
            <person name="Zamanian M."/>
            <person name="Zheng Y."/>
            <person name="Cai X."/>
            <person name="Soberon X."/>
            <person name="Olson P.D."/>
            <person name="Laclette J.P."/>
            <person name="Brehm K."/>
            <person name="Berriman M."/>
            <person name="Garciarrubio A."/>
            <person name="Bobes R.J."/>
            <person name="Fragoso G."/>
            <person name="Sanchez-Flores A."/>
            <person name="Estrada K."/>
            <person name="Cevallos M.A."/>
            <person name="Morett E."/>
            <person name="Gonzalez V."/>
            <person name="Portillo T."/>
            <person name="Ochoa-Leyva A."/>
            <person name="Jose M.V."/>
            <person name="Sciutto E."/>
            <person name="Landa A."/>
            <person name="Jimenez L."/>
            <person name="Valdes V."/>
            <person name="Carrero J.C."/>
            <person name="Larralde C."/>
            <person name="Morales-Montor J."/>
            <person name="Limon-Lason J."/>
            <person name="Soberon X."/>
            <person name="Laclette J.P."/>
        </authorList>
    </citation>
    <scope>NUCLEOTIDE SEQUENCE [LARGE SCALE GENOMIC DNA]</scope>
</reference>
<dbReference type="WBParaSite" id="EgrG_001090500">
    <property type="protein sequence ID" value="EgrG_001090500"/>
    <property type="gene ID" value="EgrG_001090500"/>
</dbReference>
<accession>A0A068WSL3</accession>
<dbReference type="EMBL" id="LK028589">
    <property type="protein sequence ID" value="CDS23141.1"/>
    <property type="molecule type" value="Genomic_DNA"/>
</dbReference>
<gene>
    <name evidence="1" type="ORF">EgrG_001090500</name>
</gene>
<evidence type="ECO:0000313" key="1">
    <source>
        <dbReference type="EMBL" id="CDS23141.1"/>
    </source>
</evidence>
<name>A0A068WSL3_ECHGR</name>
<organism evidence="1">
    <name type="scientific">Echinococcus granulosus</name>
    <name type="common">Hydatid tapeworm</name>
    <dbReference type="NCBI Taxonomy" id="6210"/>
    <lineage>
        <taxon>Eukaryota</taxon>
        <taxon>Metazoa</taxon>
        <taxon>Spiralia</taxon>
        <taxon>Lophotrochozoa</taxon>
        <taxon>Platyhelminthes</taxon>
        <taxon>Cestoda</taxon>
        <taxon>Eucestoda</taxon>
        <taxon>Cyclophyllidea</taxon>
        <taxon>Taeniidae</taxon>
        <taxon>Echinococcus</taxon>
        <taxon>Echinococcus granulosus group</taxon>
    </lineage>
</organism>
<protein>
    <submittedName>
        <fullName evidence="1 3">Uncharacterized protein</fullName>
    </submittedName>
</protein>
<dbReference type="Proteomes" id="UP000492820">
    <property type="component" value="Unassembled WGS sequence"/>
</dbReference>
<evidence type="ECO:0000313" key="3">
    <source>
        <dbReference type="WBParaSite" id="EgrG_001090500"/>
    </source>
</evidence>
<reference evidence="1" key="2">
    <citation type="submission" date="2014-06" db="EMBL/GenBank/DDBJ databases">
        <authorList>
            <person name="Aslett M."/>
        </authorList>
    </citation>
    <scope>NUCLEOTIDE SEQUENCE</scope>
</reference>
<dbReference type="AlphaFoldDB" id="A0A068WSL3"/>
<reference evidence="3" key="3">
    <citation type="submission" date="2020-10" db="UniProtKB">
        <authorList>
            <consortium name="WormBaseParasite"/>
        </authorList>
    </citation>
    <scope>IDENTIFICATION</scope>
</reference>
<proteinExistence type="predicted"/>
<evidence type="ECO:0000313" key="2">
    <source>
        <dbReference type="Proteomes" id="UP000492820"/>
    </source>
</evidence>